<dbReference type="AlphaFoldDB" id="A0A5J5HI92"/>
<dbReference type="Proteomes" id="UP000326671">
    <property type="component" value="Unassembled WGS sequence"/>
</dbReference>
<dbReference type="Gene3D" id="3.40.30.10">
    <property type="entry name" value="Glutaredoxin"/>
    <property type="match status" value="1"/>
</dbReference>
<dbReference type="InterPro" id="IPR013766">
    <property type="entry name" value="Thioredoxin_domain"/>
</dbReference>
<feature type="domain" description="Thioredoxin" evidence="1">
    <location>
        <begin position="7"/>
        <end position="90"/>
    </location>
</feature>
<evidence type="ECO:0000259" key="1">
    <source>
        <dbReference type="Pfam" id="PF00085"/>
    </source>
</evidence>
<dbReference type="EMBL" id="VYKL01000030">
    <property type="protein sequence ID" value="KAA9019991.1"/>
    <property type="molecule type" value="Genomic_DNA"/>
</dbReference>
<dbReference type="RefSeq" id="WP_150441598.1">
    <property type="nucleotide sequence ID" value="NZ_VYKL01000030.1"/>
</dbReference>
<comment type="caution">
    <text evidence="2">The sequence shown here is derived from an EMBL/GenBank/DDBJ whole genome shotgun (WGS) entry which is preliminary data.</text>
</comment>
<dbReference type="OrthoDB" id="5784238at2"/>
<evidence type="ECO:0000313" key="3">
    <source>
        <dbReference type="Proteomes" id="UP000326671"/>
    </source>
</evidence>
<sequence>MLEWSTEKLETFMHQQGSGLVYLYTPLCGTCQVAGKMLAVTEEILPDITIGKINVNYMPQLAVKWEIESVPCLVFLDKGSIADKLYAFQSVPYLVERIKTFF</sequence>
<protein>
    <submittedName>
        <fullName evidence="2">Thioredoxin family protein</fullName>
    </submittedName>
</protein>
<keyword evidence="3" id="KW-1185">Reference proteome</keyword>
<evidence type="ECO:0000313" key="2">
    <source>
        <dbReference type="EMBL" id="KAA9019991.1"/>
    </source>
</evidence>
<dbReference type="InterPro" id="IPR036249">
    <property type="entry name" value="Thioredoxin-like_sf"/>
</dbReference>
<dbReference type="SUPFAM" id="SSF52833">
    <property type="entry name" value="Thioredoxin-like"/>
    <property type="match status" value="1"/>
</dbReference>
<gene>
    <name evidence="2" type="ORF">F4V44_19010</name>
</gene>
<name>A0A5J5HI92_9BACI</name>
<accession>A0A5J5HI92</accession>
<dbReference type="Pfam" id="PF00085">
    <property type="entry name" value="Thioredoxin"/>
    <property type="match status" value="1"/>
</dbReference>
<dbReference type="CDD" id="cd02947">
    <property type="entry name" value="TRX_family"/>
    <property type="match status" value="1"/>
</dbReference>
<reference evidence="2 3" key="1">
    <citation type="submission" date="2019-09" db="EMBL/GenBank/DDBJ databases">
        <title>Whole genome sequences of isolates from the Mars Exploration Rovers.</title>
        <authorList>
            <person name="Seuylemezian A."/>
            <person name="Vaishampayan P."/>
        </authorList>
    </citation>
    <scope>NUCLEOTIDE SEQUENCE [LARGE SCALE GENOMIC DNA]</scope>
    <source>
        <strain evidence="2 3">MER_TA_151</strain>
    </source>
</reference>
<proteinExistence type="predicted"/>
<organism evidence="2 3">
    <name type="scientific">Niallia endozanthoxylica</name>
    <dbReference type="NCBI Taxonomy" id="2036016"/>
    <lineage>
        <taxon>Bacteria</taxon>
        <taxon>Bacillati</taxon>
        <taxon>Bacillota</taxon>
        <taxon>Bacilli</taxon>
        <taxon>Bacillales</taxon>
        <taxon>Bacillaceae</taxon>
        <taxon>Niallia</taxon>
    </lineage>
</organism>